<evidence type="ECO:0000256" key="6">
    <source>
        <dbReference type="SAM" id="MobiDB-lite"/>
    </source>
</evidence>
<dbReference type="GO" id="GO:0004386">
    <property type="term" value="F:helicase activity"/>
    <property type="evidence" value="ECO:0007669"/>
    <property type="project" value="UniProtKB-KW"/>
</dbReference>
<keyword evidence="2" id="KW-0378">Hydrolase</keyword>
<keyword evidence="10" id="KW-1185">Reference proteome</keyword>
<evidence type="ECO:0000259" key="7">
    <source>
        <dbReference type="Pfam" id="PF13086"/>
    </source>
</evidence>
<evidence type="ECO:0008006" key="11">
    <source>
        <dbReference type="Google" id="ProtNLM"/>
    </source>
</evidence>
<reference evidence="9 10" key="1">
    <citation type="journal article" date="2024" name="bioRxiv">
        <title>A reference genome for Trichogramma kaykai: A tiny desert-dwelling parasitoid wasp with competing sex-ratio distorters.</title>
        <authorList>
            <person name="Culotta J."/>
            <person name="Lindsey A.R."/>
        </authorList>
    </citation>
    <scope>NUCLEOTIDE SEQUENCE [LARGE SCALE GENOMIC DNA]</scope>
    <source>
        <strain evidence="9 10">KSX58</strain>
    </source>
</reference>
<evidence type="ECO:0000313" key="10">
    <source>
        <dbReference type="Proteomes" id="UP001627154"/>
    </source>
</evidence>
<keyword evidence="5" id="KW-0943">RNA-mediated gene silencing</keyword>
<dbReference type="GO" id="GO:0005524">
    <property type="term" value="F:ATP binding"/>
    <property type="evidence" value="ECO:0007669"/>
    <property type="project" value="UniProtKB-KW"/>
</dbReference>
<dbReference type="PANTHER" id="PTHR10887:SF419">
    <property type="entry name" value="RNA HELICASE MOV10L1"/>
    <property type="match status" value="1"/>
</dbReference>
<dbReference type="FunFam" id="3.40.50.300:FF:000326">
    <property type="entry name" value="P-loop containing nucleoside triphosphate hydrolase"/>
    <property type="match status" value="1"/>
</dbReference>
<dbReference type="Gene3D" id="3.40.50.300">
    <property type="entry name" value="P-loop containing nucleotide triphosphate hydrolases"/>
    <property type="match status" value="2"/>
</dbReference>
<evidence type="ECO:0000259" key="8">
    <source>
        <dbReference type="Pfam" id="PF13087"/>
    </source>
</evidence>
<dbReference type="GO" id="GO:0005694">
    <property type="term" value="C:chromosome"/>
    <property type="evidence" value="ECO:0007669"/>
    <property type="project" value="UniProtKB-ARBA"/>
</dbReference>
<dbReference type="InterPro" id="IPR026122">
    <property type="entry name" value="MOV-10/SDE3_DEXXQ/H-box"/>
</dbReference>
<dbReference type="GO" id="GO:0031047">
    <property type="term" value="P:regulatory ncRNA-mediated gene silencing"/>
    <property type="evidence" value="ECO:0007669"/>
    <property type="project" value="UniProtKB-KW"/>
</dbReference>
<name>A0ABD2WRF4_9HYME</name>
<feature type="domain" description="DNA2/NAM7 helicase helicase" evidence="7">
    <location>
        <begin position="387"/>
        <end position="478"/>
    </location>
</feature>
<sequence>MRQLNFDPTLITASKDNQTTEFIATNSRYGKHCPKRLIAQALTGLPDQSPAVHQQTIPEEMAITESNNNNIEMSGQKAFSLPEYWIPSDLKSILTANLQLYPGITERGEQYQNILSKLTKIKTLSLSKSHYQQFLKLALYLEEYEYVKSMKKYSLHNQSIVRSRTNSKEYTLVIENLQQDKDHPVHKSINLIEVFNSKDFTKKKFVLKIKSVKDDRLTILGYPEFCDSYQHSNRYNICFKPNTYTFRCSHYAISLINPIQLSNVLFPIKRDIARNCEQLKADRWFNEAARSNREQRDAVNHILDKSAYPAAYLIYGPPGTGKTLTLVEAISQICHKSQENVLICTPSNSAGDVIAKRLLDYIPAPWIDRIYSKSRPSCLIDESIKKCSNCDERGHVTSIDKRALVKKRIVVTTLCTSVKLLLMNLNAQYGYVFIDEAGQATETECMIALNVANLHSNGKCQIVLSGDPRQLGPSIRSKYAQPILGRSMMDRLMSMEPYAKQQQLHDTYDPRYITKLVRNYRSHPDIIKIPNELYYDNELVACGDYGAIEADSIFPQDFPIAFHAVLGREQTEPNSTSPYNDREIECVVRCASSMIGKRIGSKLIAAADIGVITPFSAQSNRIQTALKQIPDLANLAVGTVEIFQGQEKDVVIISTVRSRVFHATDGDHIGFLSNPRRFNVAITRAKSALVVIGNPAVLAVHPDWRRFILYVDENRGLCGETSNYSSTKNHLDNQKAVDQNNNDDDKRSDFPNKHNFDDTKNVTITHAKDQNNNVLINEKPETTQVLSNDLFDENLDIVKIHDGIVRSTRNKYLFNGKYYTERQCCIL</sequence>
<evidence type="ECO:0000256" key="5">
    <source>
        <dbReference type="ARBA" id="ARBA00023158"/>
    </source>
</evidence>
<keyword evidence="4" id="KW-0067">ATP-binding</keyword>
<dbReference type="AlphaFoldDB" id="A0ABD2WRF4"/>
<dbReference type="EMBL" id="JBJJXI010000078">
    <property type="protein sequence ID" value="KAL3395701.1"/>
    <property type="molecule type" value="Genomic_DNA"/>
</dbReference>
<dbReference type="InterPro" id="IPR045055">
    <property type="entry name" value="DNA2/NAM7-like"/>
</dbReference>
<feature type="region of interest" description="Disordered" evidence="6">
    <location>
        <begin position="722"/>
        <end position="756"/>
    </location>
</feature>
<gene>
    <name evidence="9" type="ORF">TKK_010236</name>
</gene>
<dbReference type="Proteomes" id="UP001627154">
    <property type="component" value="Unassembled WGS sequence"/>
</dbReference>
<feature type="domain" description="DNA2/NAM7 helicase-like C-terminal" evidence="8">
    <location>
        <begin position="485"/>
        <end position="695"/>
    </location>
</feature>
<protein>
    <recommendedName>
        <fullName evidence="11">RNA helicase</fullName>
    </recommendedName>
</protein>
<feature type="compositionally biased region" description="Basic and acidic residues" evidence="6">
    <location>
        <begin position="743"/>
        <end position="756"/>
    </location>
</feature>
<dbReference type="CDD" id="cd18038">
    <property type="entry name" value="DEXXQc_Helz-like"/>
    <property type="match status" value="1"/>
</dbReference>
<dbReference type="GO" id="GO:0016787">
    <property type="term" value="F:hydrolase activity"/>
    <property type="evidence" value="ECO:0007669"/>
    <property type="project" value="UniProtKB-KW"/>
</dbReference>
<dbReference type="InterPro" id="IPR041677">
    <property type="entry name" value="DNA2/NAM7_AAA_11"/>
</dbReference>
<dbReference type="Pfam" id="PF13087">
    <property type="entry name" value="AAA_12"/>
    <property type="match status" value="1"/>
</dbReference>
<evidence type="ECO:0000256" key="2">
    <source>
        <dbReference type="ARBA" id="ARBA00022801"/>
    </source>
</evidence>
<organism evidence="9 10">
    <name type="scientific">Trichogramma kaykai</name>
    <dbReference type="NCBI Taxonomy" id="54128"/>
    <lineage>
        <taxon>Eukaryota</taxon>
        <taxon>Metazoa</taxon>
        <taxon>Ecdysozoa</taxon>
        <taxon>Arthropoda</taxon>
        <taxon>Hexapoda</taxon>
        <taxon>Insecta</taxon>
        <taxon>Pterygota</taxon>
        <taxon>Neoptera</taxon>
        <taxon>Endopterygota</taxon>
        <taxon>Hymenoptera</taxon>
        <taxon>Apocrita</taxon>
        <taxon>Proctotrupomorpha</taxon>
        <taxon>Chalcidoidea</taxon>
        <taxon>Trichogrammatidae</taxon>
        <taxon>Trichogramma</taxon>
    </lineage>
</organism>
<evidence type="ECO:0000256" key="3">
    <source>
        <dbReference type="ARBA" id="ARBA00022806"/>
    </source>
</evidence>
<keyword evidence="3" id="KW-0347">Helicase</keyword>
<evidence type="ECO:0000256" key="1">
    <source>
        <dbReference type="ARBA" id="ARBA00022741"/>
    </source>
</evidence>
<dbReference type="SUPFAM" id="SSF52540">
    <property type="entry name" value="P-loop containing nucleoside triphosphate hydrolases"/>
    <property type="match status" value="1"/>
</dbReference>
<dbReference type="CDD" id="cd18808">
    <property type="entry name" value="SF1_C_Upf1"/>
    <property type="match status" value="1"/>
</dbReference>
<evidence type="ECO:0000313" key="9">
    <source>
        <dbReference type="EMBL" id="KAL3395701.1"/>
    </source>
</evidence>
<dbReference type="InterPro" id="IPR041679">
    <property type="entry name" value="DNA2/NAM7-like_C"/>
</dbReference>
<accession>A0ABD2WRF4</accession>
<dbReference type="PANTHER" id="PTHR10887">
    <property type="entry name" value="DNA2/NAM7 HELICASE FAMILY"/>
    <property type="match status" value="1"/>
</dbReference>
<dbReference type="Pfam" id="PF13086">
    <property type="entry name" value="AAA_11"/>
    <property type="match status" value="2"/>
</dbReference>
<evidence type="ECO:0000256" key="4">
    <source>
        <dbReference type="ARBA" id="ARBA00022840"/>
    </source>
</evidence>
<comment type="caution">
    <text evidence="9">The sequence shown here is derived from an EMBL/GenBank/DDBJ whole genome shotgun (WGS) entry which is preliminary data.</text>
</comment>
<dbReference type="InterPro" id="IPR047187">
    <property type="entry name" value="SF1_C_Upf1"/>
</dbReference>
<proteinExistence type="predicted"/>
<feature type="domain" description="DNA2/NAM7 helicase helicase" evidence="7">
    <location>
        <begin position="291"/>
        <end position="373"/>
    </location>
</feature>
<keyword evidence="1" id="KW-0547">Nucleotide-binding</keyword>
<dbReference type="InterPro" id="IPR027417">
    <property type="entry name" value="P-loop_NTPase"/>
</dbReference>